<comment type="caution">
    <text evidence="18">The sequence shown here is derived from an EMBL/GenBank/DDBJ whole genome shotgun (WGS) entry which is preliminary data.</text>
</comment>
<dbReference type="GO" id="GO:0016787">
    <property type="term" value="F:hydrolase activity"/>
    <property type="evidence" value="ECO:0007669"/>
    <property type="project" value="UniProtKB-KW"/>
</dbReference>
<evidence type="ECO:0000256" key="10">
    <source>
        <dbReference type="ARBA" id="ARBA00023204"/>
    </source>
</evidence>
<dbReference type="Pfam" id="PF19833">
    <property type="entry name" value="RecG_dom3_C"/>
    <property type="match status" value="1"/>
</dbReference>
<dbReference type="InterPro" id="IPR001650">
    <property type="entry name" value="Helicase_C-like"/>
</dbReference>
<dbReference type="InterPro" id="IPR027417">
    <property type="entry name" value="P-loop_NTPase"/>
</dbReference>
<protein>
    <recommendedName>
        <fullName evidence="2 15">ATP-dependent DNA helicase RecG</fullName>
        <ecNumber evidence="13 15">5.6.2.4</ecNumber>
    </recommendedName>
</protein>
<evidence type="ECO:0000256" key="14">
    <source>
        <dbReference type="ARBA" id="ARBA00048988"/>
    </source>
</evidence>
<dbReference type="InterPro" id="IPR047112">
    <property type="entry name" value="RecG/Mfd"/>
</dbReference>
<dbReference type="Gene3D" id="3.40.50.300">
    <property type="entry name" value="P-loop containing nucleotide triphosphate hydrolases"/>
    <property type="match status" value="2"/>
</dbReference>
<evidence type="ECO:0000256" key="15">
    <source>
        <dbReference type="RuleBase" id="RU363016"/>
    </source>
</evidence>
<dbReference type="InterPro" id="IPR011545">
    <property type="entry name" value="DEAD/DEAH_box_helicase_dom"/>
</dbReference>
<dbReference type="SUPFAM" id="SSF50249">
    <property type="entry name" value="Nucleic acid-binding proteins"/>
    <property type="match status" value="1"/>
</dbReference>
<dbReference type="CDD" id="cd17992">
    <property type="entry name" value="DEXHc_RecG"/>
    <property type="match status" value="1"/>
</dbReference>
<name>A0ABR8PG64_9BACL</name>
<dbReference type="SUPFAM" id="SSF52540">
    <property type="entry name" value="P-loop containing nucleoside triphosphate hydrolases"/>
    <property type="match status" value="2"/>
</dbReference>
<dbReference type="InterPro" id="IPR045562">
    <property type="entry name" value="RecG_dom3_C"/>
</dbReference>
<dbReference type="EC" id="5.6.2.4" evidence="13 15"/>
<dbReference type="NCBIfam" id="NF008168">
    <property type="entry name" value="PRK10917.2-2"/>
    <property type="match status" value="1"/>
</dbReference>
<evidence type="ECO:0000256" key="2">
    <source>
        <dbReference type="ARBA" id="ARBA00017846"/>
    </source>
</evidence>
<dbReference type="NCBIfam" id="TIGR00643">
    <property type="entry name" value="recG"/>
    <property type="match status" value="1"/>
</dbReference>
<dbReference type="PANTHER" id="PTHR47964:SF1">
    <property type="entry name" value="ATP-DEPENDENT DNA HELICASE HOMOLOG RECG, CHLOROPLASTIC"/>
    <property type="match status" value="1"/>
</dbReference>
<dbReference type="Pfam" id="PF00270">
    <property type="entry name" value="DEAD"/>
    <property type="match status" value="1"/>
</dbReference>
<evidence type="ECO:0000256" key="13">
    <source>
        <dbReference type="ARBA" id="ARBA00034808"/>
    </source>
</evidence>
<evidence type="ECO:0000256" key="9">
    <source>
        <dbReference type="ARBA" id="ARBA00023172"/>
    </source>
</evidence>
<dbReference type="InterPro" id="IPR033454">
    <property type="entry name" value="RecG_wedge"/>
</dbReference>
<dbReference type="Gene3D" id="2.40.50.140">
    <property type="entry name" value="Nucleic acid-binding proteins"/>
    <property type="match status" value="1"/>
</dbReference>
<feature type="domain" description="Helicase C-terminal" evidence="17">
    <location>
        <begin position="471"/>
        <end position="636"/>
    </location>
</feature>
<feature type="domain" description="Helicase ATP-binding" evidence="16">
    <location>
        <begin position="291"/>
        <end position="452"/>
    </location>
</feature>
<keyword evidence="4 15" id="KW-0227">DNA damage</keyword>
<evidence type="ECO:0000256" key="1">
    <source>
        <dbReference type="ARBA" id="ARBA00007504"/>
    </source>
</evidence>
<evidence type="ECO:0000259" key="16">
    <source>
        <dbReference type="PROSITE" id="PS51192"/>
    </source>
</evidence>
<comment type="function">
    <text evidence="15">Plays a critical role in recombination and DNA repair. Helps process Holliday junction intermediates to mature products by catalyzing branch migration. Has replication fork regression activity, unwinds stalled or blocked replication forks to make a HJ that can be resolved. Has a DNA unwinding activity characteristic of a DNA helicase with 3'-5' polarity.</text>
</comment>
<evidence type="ECO:0000256" key="6">
    <source>
        <dbReference type="ARBA" id="ARBA00022806"/>
    </source>
</evidence>
<evidence type="ECO:0000256" key="11">
    <source>
        <dbReference type="ARBA" id="ARBA00023235"/>
    </source>
</evidence>
<comment type="catalytic activity">
    <reaction evidence="14 15">
        <text>ATP + H2O = ADP + phosphate + H(+)</text>
        <dbReference type="Rhea" id="RHEA:13065"/>
        <dbReference type="ChEBI" id="CHEBI:15377"/>
        <dbReference type="ChEBI" id="CHEBI:15378"/>
        <dbReference type="ChEBI" id="CHEBI:30616"/>
        <dbReference type="ChEBI" id="CHEBI:43474"/>
        <dbReference type="ChEBI" id="CHEBI:456216"/>
        <dbReference type="EC" id="5.6.2.4"/>
    </reaction>
</comment>
<sequence length="702" mass="79037">MLPLQAKHWKRKSSVRIRKHVTRSLSEPVTTLKGIGKSAGEQLEKLGVGTIEELVMMFPYRHEDFRLKDLSETPHEERVTIEGRVESVPSVLFTGKKRSRLQVQLLVGNHLVKAVFFNQHYLKDRMNPGQIVTITGKWDRGRQLINVSNFKEGPKIGQADFEPVYSLKGVVKQPTFRRWMRTALDEVVHEIPETLPLRLLDSYKLPAIAETLEMVHFPNSPEDVKQARRRVVYEELLHFQLKMAALKKVRKAAGKGTTIMYDLDKLKQFIASLPFELTGAQKRVVNELCAELKSPLRMNRLLQGDVGSGKTVVAAIALYAAITAGFQGALMAPTEILAEQHAETLASWLEPVGVTVAFLSGSTKGKARRDIVARLESGEIDLLIGTHALIQPDVNFHKLGLVITDEQHRFGVEQRRVLRDKGESPDVLFMTATPIPRTLAITVFGEMDVSLLDEMPAGRKEIETHWLKEDSLAPVLRRMEKELQAGRQAYVICPLIEESDTLDVQNAVDVFGQLSTYFAGRFTVGLMHGRLHSDEKDEVMRDFSEGKIDCLVSTTVVEVGVNVPNATFMLIYDATRFGLAQLHQLRGRVGRGADQSYCVLLADPKTEEGKERMMTMAETNDGFLLAEKDLELRGSGDFFGKKQSGLPEFKMADLIHDYRALETARQDAEQLLEMESFWTDSDYKSLRTTVEESGVLQNERID</sequence>
<dbReference type="CDD" id="cd18811">
    <property type="entry name" value="SF2_C_RecG"/>
    <property type="match status" value="1"/>
</dbReference>
<keyword evidence="19" id="KW-1185">Reference proteome</keyword>
<proteinExistence type="inferred from homology"/>
<dbReference type="Pfam" id="PF00271">
    <property type="entry name" value="Helicase_C"/>
    <property type="match status" value="1"/>
</dbReference>
<evidence type="ECO:0000313" key="18">
    <source>
        <dbReference type="EMBL" id="MBD7907167.1"/>
    </source>
</evidence>
<dbReference type="CDD" id="cd04488">
    <property type="entry name" value="RecG_wedge_OBF"/>
    <property type="match status" value="1"/>
</dbReference>
<keyword evidence="7 15" id="KW-0067">ATP-binding</keyword>
<comment type="catalytic activity">
    <reaction evidence="12 15">
        <text>Couples ATP hydrolysis with the unwinding of duplex DNA by translocating in the 3'-5' direction.</text>
        <dbReference type="EC" id="5.6.2.4"/>
    </reaction>
</comment>
<comment type="similarity">
    <text evidence="1 15">Belongs to the helicase family. RecG subfamily.</text>
</comment>
<keyword evidence="10 15" id="KW-0234">DNA repair</keyword>
<accession>A0ABR8PG64</accession>
<keyword evidence="6 15" id="KW-0347">Helicase</keyword>
<dbReference type="PANTHER" id="PTHR47964">
    <property type="entry name" value="ATP-DEPENDENT DNA HELICASE HOMOLOG RECG, CHLOROPLASTIC"/>
    <property type="match status" value="1"/>
</dbReference>
<keyword evidence="9 15" id="KW-0233">DNA recombination</keyword>
<dbReference type="GO" id="GO:0003678">
    <property type="term" value="F:DNA helicase activity"/>
    <property type="evidence" value="ECO:0007669"/>
    <property type="project" value="UniProtKB-EC"/>
</dbReference>
<organism evidence="18 19">
    <name type="scientific">Sporosarcina gallistercoris</name>
    <dbReference type="NCBI Taxonomy" id="2762245"/>
    <lineage>
        <taxon>Bacteria</taxon>
        <taxon>Bacillati</taxon>
        <taxon>Bacillota</taxon>
        <taxon>Bacilli</taxon>
        <taxon>Bacillales</taxon>
        <taxon>Caryophanaceae</taxon>
        <taxon>Sporosarcina</taxon>
    </lineage>
</organism>
<evidence type="ECO:0000256" key="3">
    <source>
        <dbReference type="ARBA" id="ARBA00022741"/>
    </source>
</evidence>
<dbReference type="NCBIfam" id="NF008165">
    <property type="entry name" value="PRK10917.1-3"/>
    <property type="match status" value="1"/>
</dbReference>
<keyword evidence="8" id="KW-0238">DNA-binding</keyword>
<dbReference type="Proteomes" id="UP000659496">
    <property type="component" value="Unassembled WGS sequence"/>
</dbReference>
<dbReference type="InterPro" id="IPR004609">
    <property type="entry name" value="ATP-dep_DNA_helicase_RecG"/>
</dbReference>
<evidence type="ECO:0000256" key="7">
    <source>
        <dbReference type="ARBA" id="ARBA00022840"/>
    </source>
</evidence>
<reference evidence="18 19" key="1">
    <citation type="submission" date="2020-08" db="EMBL/GenBank/DDBJ databases">
        <title>A Genomic Blueprint of the Chicken Gut Microbiome.</title>
        <authorList>
            <person name="Gilroy R."/>
            <person name="Ravi A."/>
            <person name="Getino M."/>
            <person name="Pursley I."/>
            <person name="Horton D.L."/>
            <person name="Alikhan N.-F."/>
            <person name="Baker D."/>
            <person name="Gharbi K."/>
            <person name="Hall N."/>
            <person name="Watson M."/>
            <person name="Adriaenssens E.M."/>
            <person name="Foster-Nyarko E."/>
            <person name="Jarju S."/>
            <person name="Secka A."/>
            <person name="Antonio M."/>
            <person name="Oren A."/>
            <person name="Chaudhuri R."/>
            <person name="La Ragione R.M."/>
            <person name="Hildebrand F."/>
            <person name="Pallen M.J."/>
        </authorList>
    </citation>
    <scope>NUCLEOTIDE SEQUENCE [LARGE SCALE GENOMIC DNA]</scope>
    <source>
        <strain evidence="18 19">Sa3CUA8</strain>
    </source>
</reference>
<gene>
    <name evidence="18" type="primary">recG</name>
    <name evidence="18" type="ORF">H9659_02305</name>
</gene>
<keyword evidence="11" id="KW-0413">Isomerase</keyword>
<dbReference type="EMBL" id="JACSQY010000001">
    <property type="protein sequence ID" value="MBD7907167.1"/>
    <property type="molecule type" value="Genomic_DNA"/>
</dbReference>
<keyword evidence="3 15" id="KW-0547">Nucleotide-binding</keyword>
<evidence type="ECO:0000313" key="19">
    <source>
        <dbReference type="Proteomes" id="UP000659496"/>
    </source>
</evidence>
<dbReference type="PROSITE" id="PS51192">
    <property type="entry name" value="HELICASE_ATP_BIND_1"/>
    <property type="match status" value="1"/>
</dbReference>
<dbReference type="InterPro" id="IPR014001">
    <property type="entry name" value="Helicase_ATP-bd"/>
</dbReference>
<dbReference type="InterPro" id="IPR012340">
    <property type="entry name" value="NA-bd_OB-fold"/>
</dbReference>
<dbReference type="Pfam" id="PF17191">
    <property type="entry name" value="RecG_wedge"/>
    <property type="match status" value="1"/>
</dbReference>
<keyword evidence="5 15" id="KW-0378">Hydrolase</keyword>
<evidence type="ECO:0000256" key="5">
    <source>
        <dbReference type="ARBA" id="ARBA00022801"/>
    </source>
</evidence>
<dbReference type="SMART" id="SM00487">
    <property type="entry name" value="DEXDc"/>
    <property type="match status" value="1"/>
</dbReference>
<dbReference type="PROSITE" id="PS51194">
    <property type="entry name" value="HELICASE_CTER"/>
    <property type="match status" value="1"/>
</dbReference>
<dbReference type="SMART" id="SM00490">
    <property type="entry name" value="HELICc"/>
    <property type="match status" value="1"/>
</dbReference>
<evidence type="ECO:0000256" key="4">
    <source>
        <dbReference type="ARBA" id="ARBA00022763"/>
    </source>
</evidence>
<evidence type="ECO:0000256" key="8">
    <source>
        <dbReference type="ARBA" id="ARBA00023125"/>
    </source>
</evidence>
<evidence type="ECO:0000259" key="17">
    <source>
        <dbReference type="PROSITE" id="PS51194"/>
    </source>
</evidence>
<evidence type="ECO:0000256" key="12">
    <source>
        <dbReference type="ARBA" id="ARBA00034617"/>
    </source>
</evidence>